<dbReference type="OrthoDB" id="146444at2"/>
<evidence type="ECO:0000256" key="1">
    <source>
        <dbReference type="ARBA" id="ARBA00022987"/>
    </source>
</evidence>
<keyword evidence="1" id="KW-0304">Gas vesicle</keyword>
<evidence type="ECO:0000313" key="5">
    <source>
        <dbReference type="EMBL" id="QBI18692.1"/>
    </source>
</evidence>
<reference evidence="5 6" key="1">
    <citation type="submission" date="2019-01" db="EMBL/GenBank/DDBJ databases">
        <title>Egibacter rhizosphaerae EGI 80759T.</title>
        <authorList>
            <person name="Chen D.-D."/>
            <person name="Tian Y."/>
            <person name="Jiao J.-Y."/>
            <person name="Zhang X.-T."/>
            <person name="Zhang Y.-G."/>
            <person name="Zhang Y."/>
            <person name="Xiao M."/>
            <person name="Shu W.-S."/>
            <person name="Li W.-J."/>
        </authorList>
    </citation>
    <scope>NUCLEOTIDE SEQUENCE [LARGE SCALE GENOMIC DNA]</scope>
    <source>
        <strain evidence="5 6">EGI 80759</strain>
    </source>
</reference>
<dbReference type="PANTHER" id="PTHR36852">
    <property type="entry name" value="PROTEIN GVPL 2"/>
    <property type="match status" value="1"/>
</dbReference>
<name>A0A411YC05_9ACTN</name>
<organism evidence="5 6">
    <name type="scientific">Egibacter rhizosphaerae</name>
    <dbReference type="NCBI Taxonomy" id="1670831"/>
    <lineage>
        <taxon>Bacteria</taxon>
        <taxon>Bacillati</taxon>
        <taxon>Actinomycetota</taxon>
        <taxon>Nitriliruptoria</taxon>
        <taxon>Egibacterales</taxon>
        <taxon>Egibacteraceae</taxon>
        <taxon>Egibacter</taxon>
    </lineage>
</organism>
<sequence>MIHLYGLTSQPSHVEGLAGIDDRPVAELTCGPLHAATTTHDRAPSPTEEAALAHAATVAALAEATPTLPVRFGVQHAHVDGLRAALAEVQDQLVAALESVGDAAEFVVRLDRPRTTTAAPAARQEDEAHPESPNAGPGYTYLSRRLAQQHAQVAQHREVLAELRSVTRALDPQARQVIERSGPRGPERCFLVPRTHVDGFAEAAAAAAGALDRGVWGGPWPPYSFVEEAVPT</sequence>
<protein>
    <recommendedName>
        <fullName evidence="7">GvpL/GvpF family gas vesicle protein</fullName>
    </recommendedName>
</protein>
<dbReference type="EMBL" id="CP036402">
    <property type="protein sequence ID" value="QBI18692.1"/>
    <property type="molecule type" value="Genomic_DNA"/>
</dbReference>
<dbReference type="GO" id="GO:0031412">
    <property type="term" value="P:gas vesicle organization"/>
    <property type="evidence" value="ECO:0007669"/>
    <property type="project" value="InterPro"/>
</dbReference>
<evidence type="ECO:0000256" key="3">
    <source>
        <dbReference type="ARBA" id="ARBA00035643"/>
    </source>
</evidence>
<keyword evidence="6" id="KW-1185">Reference proteome</keyword>
<gene>
    <name evidence="5" type="ORF">ER308_03375</name>
</gene>
<dbReference type="AlphaFoldDB" id="A0A411YC05"/>
<dbReference type="InterPro" id="IPR009430">
    <property type="entry name" value="GvpL/GvpF"/>
</dbReference>
<accession>A0A411YC05</accession>
<proteinExistence type="inferred from homology"/>
<dbReference type="Pfam" id="PF06386">
    <property type="entry name" value="GvpL_GvpF"/>
    <property type="match status" value="1"/>
</dbReference>
<feature type="region of interest" description="Disordered" evidence="4">
    <location>
        <begin position="117"/>
        <end position="138"/>
    </location>
</feature>
<dbReference type="RefSeq" id="WP_131153690.1">
    <property type="nucleotide sequence ID" value="NZ_CP036402.1"/>
</dbReference>
<dbReference type="PANTHER" id="PTHR36852:SF1">
    <property type="entry name" value="PROTEIN GVPL 2"/>
    <property type="match status" value="1"/>
</dbReference>
<dbReference type="KEGG" id="erz:ER308_03375"/>
<dbReference type="GO" id="GO:0031411">
    <property type="term" value="C:gas vesicle"/>
    <property type="evidence" value="ECO:0007669"/>
    <property type="project" value="UniProtKB-SubCell"/>
</dbReference>
<dbReference type="Proteomes" id="UP000291469">
    <property type="component" value="Chromosome"/>
</dbReference>
<comment type="subcellular location">
    <subcellularLocation>
        <location evidence="2">Gas vesicle</location>
    </subcellularLocation>
</comment>
<evidence type="ECO:0008006" key="7">
    <source>
        <dbReference type="Google" id="ProtNLM"/>
    </source>
</evidence>
<evidence type="ECO:0000256" key="4">
    <source>
        <dbReference type="SAM" id="MobiDB-lite"/>
    </source>
</evidence>
<comment type="similarity">
    <text evidence="3">Belongs to the gas vesicle GvpF/GvpL family.</text>
</comment>
<evidence type="ECO:0000313" key="6">
    <source>
        <dbReference type="Proteomes" id="UP000291469"/>
    </source>
</evidence>
<evidence type="ECO:0000256" key="2">
    <source>
        <dbReference type="ARBA" id="ARBA00035108"/>
    </source>
</evidence>